<proteinExistence type="predicted"/>
<evidence type="ECO:0000313" key="2">
    <source>
        <dbReference type="Proteomes" id="UP000256964"/>
    </source>
</evidence>
<dbReference type="AlphaFoldDB" id="A0A371DIE0"/>
<keyword evidence="2" id="KW-1185">Reference proteome</keyword>
<gene>
    <name evidence="1" type="ORF">OH76DRAFT_205541</name>
</gene>
<sequence length="231" mass="26646">MSKLTTQEVCDIAAQAVRIFSEHDLRSCLFGSIASWLHCLERIPNDVDLVVFTKRYDQEELKQLLVFADRSFYLAPAATPGADYLVLWYDLDHGSSGGRRRRCKVDILLPVNPNLAIPVVPHDFVEWCRGPLPRMPLIPLLLVKLQGWLARRNLDKETVDAQDVFLLLELAVDRRQHVWQDSLSWMPRRFTEDATGWIDDFIEEYPKTEEAWRKVGFNVCYQGNAGEIDSD</sequence>
<protein>
    <submittedName>
        <fullName evidence="1">Uncharacterized protein</fullName>
    </submittedName>
</protein>
<accession>A0A371DIE0</accession>
<dbReference type="Proteomes" id="UP000256964">
    <property type="component" value="Unassembled WGS sequence"/>
</dbReference>
<dbReference type="OrthoDB" id="3133286at2759"/>
<name>A0A371DIE0_9APHY</name>
<dbReference type="EMBL" id="KZ857391">
    <property type="protein sequence ID" value="RDX52295.1"/>
    <property type="molecule type" value="Genomic_DNA"/>
</dbReference>
<dbReference type="Gene3D" id="3.30.460.40">
    <property type="match status" value="1"/>
</dbReference>
<evidence type="ECO:0000313" key="1">
    <source>
        <dbReference type="EMBL" id="RDX52295.1"/>
    </source>
</evidence>
<organism evidence="1 2">
    <name type="scientific">Lentinus brumalis</name>
    <dbReference type="NCBI Taxonomy" id="2498619"/>
    <lineage>
        <taxon>Eukaryota</taxon>
        <taxon>Fungi</taxon>
        <taxon>Dikarya</taxon>
        <taxon>Basidiomycota</taxon>
        <taxon>Agaricomycotina</taxon>
        <taxon>Agaricomycetes</taxon>
        <taxon>Polyporales</taxon>
        <taxon>Polyporaceae</taxon>
        <taxon>Lentinus</taxon>
    </lineage>
</organism>
<reference evidence="1 2" key="1">
    <citation type="journal article" date="2018" name="Biotechnol. Biofuels">
        <title>Integrative visual omics of the white-rot fungus Polyporus brumalis exposes the biotechnological potential of its oxidative enzymes for delignifying raw plant biomass.</title>
        <authorList>
            <person name="Miyauchi S."/>
            <person name="Rancon A."/>
            <person name="Drula E."/>
            <person name="Hage H."/>
            <person name="Chaduli D."/>
            <person name="Favel A."/>
            <person name="Grisel S."/>
            <person name="Henrissat B."/>
            <person name="Herpoel-Gimbert I."/>
            <person name="Ruiz-Duenas F.J."/>
            <person name="Chevret D."/>
            <person name="Hainaut M."/>
            <person name="Lin J."/>
            <person name="Wang M."/>
            <person name="Pangilinan J."/>
            <person name="Lipzen A."/>
            <person name="Lesage-Meessen L."/>
            <person name="Navarro D."/>
            <person name="Riley R."/>
            <person name="Grigoriev I.V."/>
            <person name="Zhou S."/>
            <person name="Raouche S."/>
            <person name="Rosso M.N."/>
        </authorList>
    </citation>
    <scope>NUCLEOTIDE SEQUENCE [LARGE SCALE GENOMIC DNA]</scope>
    <source>
        <strain evidence="1 2">BRFM 1820</strain>
    </source>
</reference>